<reference evidence="2" key="1">
    <citation type="journal article" date="2019" name="Int. J. Syst. Evol. Microbiol.">
        <title>The Global Catalogue of Microorganisms (GCM) 10K type strain sequencing project: providing services to taxonomists for standard genome sequencing and annotation.</title>
        <authorList>
            <consortium name="The Broad Institute Genomics Platform"/>
            <consortium name="The Broad Institute Genome Sequencing Center for Infectious Disease"/>
            <person name="Wu L."/>
            <person name="Ma J."/>
        </authorList>
    </citation>
    <scope>NUCLEOTIDE SEQUENCE [LARGE SCALE GENOMIC DNA]</scope>
    <source>
        <strain evidence="2">CCUG 43117</strain>
    </source>
</reference>
<keyword evidence="2" id="KW-1185">Reference proteome</keyword>
<dbReference type="RefSeq" id="WP_377817778.1">
    <property type="nucleotide sequence ID" value="NZ_JBHSLU010000085.1"/>
</dbReference>
<dbReference type="Proteomes" id="UP001596060">
    <property type="component" value="Unassembled WGS sequence"/>
</dbReference>
<organism evidence="1 2">
    <name type="scientific">Bosea massiliensis</name>
    <dbReference type="NCBI Taxonomy" id="151419"/>
    <lineage>
        <taxon>Bacteria</taxon>
        <taxon>Pseudomonadati</taxon>
        <taxon>Pseudomonadota</taxon>
        <taxon>Alphaproteobacteria</taxon>
        <taxon>Hyphomicrobiales</taxon>
        <taxon>Boseaceae</taxon>
        <taxon>Bosea</taxon>
    </lineage>
</organism>
<evidence type="ECO:0000313" key="1">
    <source>
        <dbReference type="EMBL" id="MFC5508358.1"/>
    </source>
</evidence>
<name>A0ABW0P919_9HYPH</name>
<evidence type="ECO:0000313" key="2">
    <source>
        <dbReference type="Proteomes" id="UP001596060"/>
    </source>
</evidence>
<protein>
    <submittedName>
        <fullName evidence="1">Uncharacterized protein</fullName>
    </submittedName>
</protein>
<accession>A0ABW0P919</accession>
<sequence length="281" mass="31143">MTNMTNSEGHAISVTPRRIREEGSTAAVTHYVETRWPAIGGKNLAPLPAVAFLDIEFSEAYQAGHVAYVYVAGSGDTLKAPDQPTGLHGLARRFALPLFKISATASENALARIEDINLERYAGMYEAEAGLACDPGYDNWRLVLIHPSRKPMPGAPVEARPRVIRVVLPRGLSLIAFEKELHERLSPAALGRWISSPAGRRHCADLDLDPREAMRLTGYNTGEGDRISRADELYIFKPRLDGGRLLTIVERIVHDFVVRDAALDRPNWGWVAVNQGYRRRA</sequence>
<gene>
    <name evidence="1" type="ORF">ACFPN9_24235</name>
</gene>
<comment type="caution">
    <text evidence="1">The sequence shown here is derived from an EMBL/GenBank/DDBJ whole genome shotgun (WGS) entry which is preliminary data.</text>
</comment>
<proteinExistence type="predicted"/>
<dbReference type="EMBL" id="JBHSLU010000085">
    <property type="protein sequence ID" value="MFC5508358.1"/>
    <property type="molecule type" value="Genomic_DNA"/>
</dbReference>